<keyword evidence="4" id="KW-0808">Transferase</keyword>
<keyword evidence="2" id="KW-0812">Transmembrane</keyword>
<dbReference type="Pfam" id="PF13355">
    <property type="entry name" value="ARC6-like_IMS"/>
    <property type="match status" value="1"/>
</dbReference>
<dbReference type="KEGG" id="glt:GlitD10_0582"/>
<dbReference type="RefSeq" id="WP_071453572.1">
    <property type="nucleotide sequence ID" value="NZ_CP017675.1"/>
</dbReference>
<keyword evidence="2" id="KW-1133">Transmembrane helix</keyword>
<dbReference type="InterPro" id="IPR011009">
    <property type="entry name" value="Kinase-like_dom_sf"/>
</dbReference>
<dbReference type="EMBL" id="CP017675">
    <property type="protein sequence ID" value="APB32896.1"/>
    <property type="molecule type" value="Genomic_DNA"/>
</dbReference>
<keyword evidence="4" id="KW-0418">Kinase</keyword>
<feature type="domain" description="Plastid division protein CDP1-like IMS" evidence="3">
    <location>
        <begin position="260"/>
        <end position="373"/>
    </location>
</feature>
<gene>
    <name evidence="4" type="ORF">GlitD10_0582</name>
</gene>
<keyword evidence="2" id="KW-0472">Membrane</keyword>
<proteinExistence type="predicted"/>
<dbReference type="OrthoDB" id="561399at2"/>
<feature type="transmembrane region" description="Helical" evidence="2">
    <location>
        <begin position="179"/>
        <end position="205"/>
    </location>
</feature>
<name>A0A1J0AAC7_9CYAN</name>
<organism evidence="4 5">
    <name type="scientific">Gloeomargarita lithophora Alchichica-D10</name>
    <dbReference type="NCBI Taxonomy" id="1188229"/>
    <lineage>
        <taxon>Bacteria</taxon>
        <taxon>Bacillati</taxon>
        <taxon>Cyanobacteriota</taxon>
        <taxon>Cyanophyceae</taxon>
        <taxon>Gloeomargaritales</taxon>
        <taxon>Gloeomargaritaceae</taxon>
        <taxon>Gloeomargarita</taxon>
    </lineage>
</organism>
<keyword evidence="5" id="KW-1185">Reference proteome</keyword>
<feature type="region of interest" description="Disordered" evidence="1">
    <location>
        <begin position="216"/>
        <end position="249"/>
    </location>
</feature>
<accession>A0A1J0AAC7</accession>
<evidence type="ECO:0000313" key="5">
    <source>
        <dbReference type="Proteomes" id="UP000180235"/>
    </source>
</evidence>
<sequence length="379" mass="41001">MAVSYRQILLERDGQPLNQSQVRLLLRQALSQLQTYHDRHHAHGGVSLTTMQQVPNGCHLAPPTRTPTNGTPQQDLMALAQAAITLLTGYPPSPDWHWQEHCQLDASLEQTLAQMLAGDFSEAGQVLAVVVPQDFDPTEVAPITTPTPQTMPAIAPTVGSMTPELMTPAPVAPQPSPNVVGLLLLGLGLGVLGVVGGGLVWFLLLGRSVPFQSESPAGVESVPSLTPMEPAQESSGSGGGQKSTSTAVSESRFSGADGVALVASWLEAKKNVFAPPYDLDVAANFLTGPAWTAVAKQDGSVDWLRKNNTYYQYGTGQVTLKRVIQSTANQVVLDIAIQEQLNIYKNGRLRQSKTDRDTYRFDLRRVGDRWKIHDRRSVN</sequence>
<evidence type="ECO:0000259" key="3">
    <source>
        <dbReference type="Pfam" id="PF13355"/>
    </source>
</evidence>
<dbReference type="GO" id="GO:0004674">
    <property type="term" value="F:protein serine/threonine kinase activity"/>
    <property type="evidence" value="ECO:0007669"/>
    <property type="project" value="UniProtKB-KW"/>
</dbReference>
<dbReference type="STRING" id="1188229.GlitD10_0582"/>
<dbReference type="AlphaFoldDB" id="A0A1J0AAC7"/>
<dbReference type="Proteomes" id="UP000180235">
    <property type="component" value="Chromosome"/>
</dbReference>
<keyword evidence="4" id="KW-0723">Serine/threonine-protein kinase</keyword>
<evidence type="ECO:0000313" key="4">
    <source>
        <dbReference type="EMBL" id="APB32896.1"/>
    </source>
</evidence>
<reference evidence="4 5" key="1">
    <citation type="submission" date="2016-10" db="EMBL/GenBank/DDBJ databases">
        <title>Description of Gloeomargarita lithophora gen. nov., sp. nov., a thylakoid-bearing basal-branching cyanobacterium with intracellular carbonates, and proposal for Gloeomargaritales ord. nov.</title>
        <authorList>
            <person name="Moreira D."/>
            <person name="Tavera R."/>
            <person name="Benzerara K."/>
            <person name="Skouri-Panet F."/>
            <person name="Couradeau E."/>
            <person name="Gerard E."/>
            <person name="Loussert C."/>
            <person name="Novelo E."/>
            <person name="Zivanovic Y."/>
            <person name="Lopez-Garcia P."/>
        </authorList>
    </citation>
    <scope>NUCLEOTIDE SEQUENCE [LARGE SCALE GENOMIC DNA]</scope>
    <source>
        <strain evidence="4 5">D10</strain>
    </source>
</reference>
<dbReference type="SUPFAM" id="SSF56112">
    <property type="entry name" value="Protein kinase-like (PK-like)"/>
    <property type="match status" value="1"/>
</dbReference>
<evidence type="ECO:0000256" key="2">
    <source>
        <dbReference type="SAM" id="Phobius"/>
    </source>
</evidence>
<dbReference type="InterPro" id="IPR025344">
    <property type="entry name" value="CDP1-like_IMS"/>
</dbReference>
<evidence type="ECO:0000256" key="1">
    <source>
        <dbReference type="SAM" id="MobiDB-lite"/>
    </source>
</evidence>
<protein>
    <submittedName>
        <fullName evidence="4">Serine/threonine protein kinase</fullName>
    </submittedName>
</protein>